<evidence type="ECO:0000313" key="4">
    <source>
        <dbReference type="EMBL" id="WMB27884.1"/>
    </source>
</evidence>
<keyword evidence="2" id="KW-0812">Transmembrane</keyword>
<keyword evidence="2" id="KW-1133">Transmembrane helix</keyword>
<feature type="transmembrane region" description="Helical" evidence="2">
    <location>
        <begin position="12"/>
        <end position="33"/>
    </location>
</feature>
<dbReference type="PANTHER" id="PTHR36435">
    <property type="entry name" value="SLR1288 PROTEIN"/>
    <property type="match status" value="1"/>
</dbReference>
<dbReference type="EMBL" id="CP110509">
    <property type="protein sequence ID" value="WMB27884.1"/>
    <property type="molecule type" value="Genomic_DNA"/>
</dbReference>
<keyword evidence="5" id="KW-1185">Reference proteome</keyword>
<feature type="domain" description="CAAX prenyl protease 2/Lysostaphin resistance protein A-like" evidence="3">
    <location>
        <begin position="133"/>
        <end position="230"/>
    </location>
</feature>
<dbReference type="InterPro" id="IPR052710">
    <property type="entry name" value="CAAX_protease"/>
</dbReference>
<evidence type="ECO:0000313" key="5">
    <source>
        <dbReference type="Proteomes" id="UP001238096"/>
    </source>
</evidence>
<keyword evidence="4" id="KW-0482">Metalloprotease</keyword>
<evidence type="ECO:0000256" key="2">
    <source>
        <dbReference type="SAM" id="Phobius"/>
    </source>
</evidence>
<feature type="transmembrane region" description="Helical" evidence="2">
    <location>
        <begin position="187"/>
        <end position="209"/>
    </location>
</feature>
<feature type="transmembrane region" description="Helical" evidence="2">
    <location>
        <begin position="45"/>
        <end position="70"/>
    </location>
</feature>
<accession>A0ABY9LG93</accession>
<dbReference type="PANTHER" id="PTHR36435:SF1">
    <property type="entry name" value="CAAX AMINO TERMINAL PROTEASE FAMILY PROTEIN"/>
    <property type="match status" value="1"/>
</dbReference>
<organism evidence="4 5">
    <name type="scientific">Streptococcus didelphis</name>
    <dbReference type="NCBI Taxonomy" id="102886"/>
    <lineage>
        <taxon>Bacteria</taxon>
        <taxon>Bacillati</taxon>
        <taxon>Bacillota</taxon>
        <taxon>Bacilli</taxon>
        <taxon>Lactobacillales</taxon>
        <taxon>Streptococcaceae</taxon>
        <taxon>Streptococcus</taxon>
    </lineage>
</organism>
<proteinExistence type="inferred from homology"/>
<dbReference type="Proteomes" id="UP001238096">
    <property type="component" value="Chromosome"/>
</dbReference>
<comment type="similarity">
    <text evidence="1">Belongs to the UPF0177 family.</text>
</comment>
<evidence type="ECO:0000259" key="3">
    <source>
        <dbReference type="Pfam" id="PF02517"/>
    </source>
</evidence>
<keyword evidence="2" id="KW-0472">Membrane</keyword>
<protein>
    <submittedName>
        <fullName evidence="4">CPBP family intramembrane metalloprotease</fullName>
    </submittedName>
</protein>
<keyword evidence="4" id="KW-0378">Hydrolase</keyword>
<reference evidence="5" key="1">
    <citation type="submission" date="2022-10" db="EMBL/GenBank/DDBJ databases">
        <title>Streptococcus didelphis as causative of fatal infections in opossums (Didelphis albiventris).</title>
        <authorList>
            <person name="Breyer G.M."/>
            <person name="Da Silva M.E.R.J."/>
            <person name="Siqueira F.M."/>
        </authorList>
    </citation>
    <scope>NUCLEOTIDE SEQUENCE [LARGE SCALE GENOMIC DNA]</scope>
    <source>
        <strain evidence="5">LBVP101/21</strain>
    </source>
</reference>
<dbReference type="Pfam" id="PF02517">
    <property type="entry name" value="Rce1-like"/>
    <property type="match status" value="1"/>
</dbReference>
<evidence type="ECO:0000256" key="1">
    <source>
        <dbReference type="ARBA" id="ARBA00009067"/>
    </source>
</evidence>
<feature type="transmembrane region" description="Helical" evidence="2">
    <location>
        <begin position="94"/>
        <end position="115"/>
    </location>
</feature>
<dbReference type="RefSeq" id="WP_018366721.1">
    <property type="nucleotide sequence ID" value="NZ_CP110509.1"/>
</dbReference>
<sequence length="236" mass="27026">MIQQLFKKSNKTKNIVCITVLFSLIWTILARIFSSLTGVTYNTSFLNSVSSFLSVAVPMFMTVLLFLYFVKQTKGLVYIKELYSTKHKEIQNPYLKIIASIIVIAMLLFACYNFYTNMGSIIKNWNSDSLPRILSCLISALCVGMTEETIFRGFSLRELRQNNNEWTSFIVQQILFGFWHLPNVIIGAPFLQSCFQVLFAIILGTGLYLSLRVTRSLKGAILFHAFWDFVLFIAIT</sequence>
<gene>
    <name evidence="4" type="ORF">N1496_07535</name>
</gene>
<dbReference type="InterPro" id="IPR003675">
    <property type="entry name" value="Rce1/LyrA-like_dom"/>
</dbReference>
<keyword evidence="4" id="KW-0645">Protease</keyword>
<dbReference type="GO" id="GO:0008237">
    <property type="term" value="F:metallopeptidase activity"/>
    <property type="evidence" value="ECO:0007669"/>
    <property type="project" value="UniProtKB-KW"/>
</dbReference>
<name>A0ABY9LG93_9STRE</name>